<reference evidence="1" key="1">
    <citation type="submission" date="2020-05" db="EMBL/GenBank/DDBJ databases">
        <authorList>
            <person name="Chiriac C."/>
            <person name="Salcher M."/>
            <person name="Ghai R."/>
            <person name="Kavagutti S V."/>
        </authorList>
    </citation>
    <scope>NUCLEOTIDE SEQUENCE</scope>
</reference>
<name>A0A6J5T3K6_9CAUD</name>
<gene>
    <name evidence="1" type="ORF">UFOVP1655_60</name>
</gene>
<organism evidence="1">
    <name type="scientific">uncultured Caudovirales phage</name>
    <dbReference type="NCBI Taxonomy" id="2100421"/>
    <lineage>
        <taxon>Viruses</taxon>
        <taxon>Duplodnaviria</taxon>
        <taxon>Heunggongvirae</taxon>
        <taxon>Uroviricota</taxon>
        <taxon>Caudoviricetes</taxon>
        <taxon>Peduoviridae</taxon>
        <taxon>Maltschvirus</taxon>
        <taxon>Maltschvirus maltsch</taxon>
    </lineage>
</organism>
<protein>
    <submittedName>
        <fullName evidence="1">Uncharacterized protein</fullName>
    </submittedName>
</protein>
<evidence type="ECO:0000313" key="1">
    <source>
        <dbReference type="EMBL" id="CAB4222228.1"/>
    </source>
</evidence>
<proteinExistence type="predicted"/>
<sequence>MDYIELKDDSMLLHYVASILELDRPQISKSMREIADKLENLSTIVKDDKWMLQK</sequence>
<accession>A0A6J5T3K6</accession>
<dbReference type="EMBL" id="LR797523">
    <property type="protein sequence ID" value="CAB4222228.1"/>
    <property type="molecule type" value="Genomic_DNA"/>
</dbReference>